<keyword evidence="5 9" id="KW-0175">Coiled coil</keyword>
<proteinExistence type="predicted"/>
<dbReference type="GO" id="GO:0005769">
    <property type="term" value="C:early endosome"/>
    <property type="evidence" value="ECO:0007669"/>
    <property type="project" value="UniProtKB-SubCell"/>
</dbReference>
<protein>
    <recommendedName>
        <fullName evidence="2">Protein phosphatase 1 regulatory subunit 21</fullName>
    </recommendedName>
    <alternativeName>
        <fullName evidence="7">Coiled-coil domain-containing protein 128</fullName>
    </alternativeName>
    <alternativeName>
        <fullName evidence="8">Ferry endosomal RAB5 effector complex subunit 2</fullName>
    </alternativeName>
    <alternativeName>
        <fullName evidence="6">KLRAQ motif-containing protein 1</fullName>
    </alternativeName>
</protein>
<dbReference type="GO" id="GO:0003723">
    <property type="term" value="F:RNA binding"/>
    <property type="evidence" value="ECO:0007669"/>
    <property type="project" value="UniProtKB-KW"/>
</dbReference>
<evidence type="ECO:0000256" key="2">
    <source>
        <dbReference type="ARBA" id="ARBA00020102"/>
    </source>
</evidence>
<dbReference type="EMBL" id="AMQN01001915">
    <property type="status" value="NOT_ANNOTATED_CDS"/>
    <property type="molecule type" value="Genomic_DNA"/>
</dbReference>
<dbReference type="SUPFAM" id="SSF57997">
    <property type="entry name" value="Tropomyosin"/>
    <property type="match status" value="1"/>
</dbReference>
<reference evidence="14" key="1">
    <citation type="submission" date="2012-12" db="EMBL/GenBank/DDBJ databases">
        <authorList>
            <person name="Hellsten U."/>
            <person name="Grimwood J."/>
            <person name="Chapman J.A."/>
            <person name="Shapiro H."/>
            <person name="Aerts A."/>
            <person name="Otillar R.P."/>
            <person name="Terry A.Y."/>
            <person name="Boore J.L."/>
            <person name="Simakov O."/>
            <person name="Marletaz F."/>
            <person name="Cho S.-J."/>
            <person name="Edsinger-Gonzales E."/>
            <person name="Havlak P."/>
            <person name="Kuo D.-H."/>
            <person name="Larsson T."/>
            <person name="Lv J."/>
            <person name="Arendt D."/>
            <person name="Savage R."/>
            <person name="Osoegawa K."/>
            <person name="de Jong P."/>
            <person name="Lindberg D.R."/>
            <person name="Seaver E.C."/>
            <person name="Weisblat D.A."/>
            <person name="Putnam N.H."/>
            <person name="Grigoriev I.V."/>
            <person name="Rokhsar D.S."/>
        </authorList>
    </citation>
    <scope>NUCLEOTIDE SEQUENCE</scope>
    <source>
        <strain evidence="14">I ESC-2004</strain>
    </source>
</reference>
<evidence type="ECO:0000256" key="3">
    <source>
        <dbReference type="ARBA" id="ARBA00022753"/>
    </source>
</evidence>
<dbReference type="GO" id="GO:0016020">
    <property type="term" value="C:membrane"/>
    <property type="evidence" value="ECO:0007669"/>
    <property type="project" value="TreeGrafter"/>
</dbReference>
<evidence type="ECO:0000256" key="8">
    <source>
        <dbReference type="ARBA" id="ARBA00044824"/>
    </source>
</evidence>
<comment type="subcellular location">
    <subcellularLocation>
        <location evidence="1">Early endosome</location>
    </subcellularLocation>
</comment>
<keyword evidence="3" id="KW-0967">Endosome</keyword>
<dbReference type="InterPro" id="IPR019348">
    <property type="entry name" value="PPP1R21_six_helix"/>
</dbReference>
<evidence type="ECO:0000256" key="7">
    <source>
        <dbReference type="ARBA" id="ARBA00031617"/>
    </source>
</evidence>
<keyword evidence="14" id="KW-1185">Reference proteome</keyword>
<evidence type="ECO:0000313" key="14">
    <source>
        <dbReference type="Proteomes" id="UP000014760"/>
    </source>
</evidence>
<feature type="coiled-coil region" evidence="9">
    <location>
        <begin position="1"/>
        <end position="70"/>
    </location>
</feature>
<evidence type="ECO:0000256" key="10">
    <source>
        <dbReference type="SAM" id="MobiDB-lite"/>
    </source>
</evidence>
<feature type="coiled-coil region" evidence="9">
    <location>
        <begin position="547"/>
        <end position="595"/>
    </location>
</feature>
<evidence type="ECO:0000313" key="13">
    <source>
        <dbReference type="EnsemblMetazoa" id="CapteP222323"/>
    </source>
</evidence>
<evidence type="ECO:0000256" key="9">
    <source>
        <dbReference type="SAM" id="Coils"/>
    </source>
</evidence>
<dbReference type="Pfam" id="PF21636">
    <property type="entry name" value="PPP1R21_C"/>
    <property type="match status" value="1"/>
</dbReference>
<evidence type="ECO:0000256" key="6">
    <source>
        <dbReference type="ARBA" id="ARBA00031361"/>
    </source>
</evidence>
<dbReference type="Proteomes" id="UP000014760">
    <property type="component" value="Unassembled WGS sequence"/>
</dbReference>
<reference evidence="13" key="3">
    <citation type="submission" date="2015-06" db="UniProtKB">
        <authorList>
            <consortium name="EnsemblMetazoa"/>
        </authorList>
    </citation>
    <scope>IDENTIFICATION</scope>
</reference>
<evidence type="ECO:0000259" key="11">
    <source>
        <dbReference type="SMART" id="SM01254"/>
    </source>
</evidence>
<feature type="region of interest" description="Disordered" evidence="10">
    <location>
        <begin position="76"/>
        <end position="100"/>
    </location>
</feature>
<dbReference type="InterPro" id="IPR049372">
    <property type="entry name" value="PPP1R21_C"/>
</dbReference>
<dbReference type="OrthoDB" id="5566667at2759"/>
<dbReference type="EMBL" id="KB306824">
    <property type="protein sequence ID" value="ELT99452.1"/>
    <property type="molecule type" value="Genomic_DNA"/>
</dbReference>
<dbReference type="InterPro" id="IPR040024">
    <property type="entry name" value="PPP1R21"/>
</dbReference>
<dbReference type="PANTHER" id="PTHR21448:SF0">
    <property type="entry name" value="PROTEIN PHOSPHATASE 1 REGULATORY SUBUNIT 21"/>
    <property type="match status" value="1"/>
</dbReference>
<organism evidence="12">
    <name type="scientific">Capitella teleta</name>
    <name type="common">Polychaete worm</name>
    <dbReference type="NCBI Taxonomy" id="283909"/>
    <lineage>
        <taxon>Eukaryota</taxon>
        <taxon>Metazoa</taxon>
        <taxon>Spiralia</taxon>
        <taxon>Lophotrochozoa</taxon>
        <taxon>Annelida</taxon>
        <taxon>Polychaeta</taxon>
        <taxon>Sedentaria</taxon>
        <taxon>Scolecida</taxon>
        <taxon>Capitellidae</taxon>
        <taxon>Capitella</taxon>
    </lineage>
</organism>
<dbReference type="HOGENOM" id="CLU_022372_0_0_1"/>
<feature type="coiled-coil region" evidence="9">
    <location>
        <begin position="124"/>
        <end position="197"/>
    </location>
</feature>
<dbReference type="OMA" id="XFSQYLH"/>
<sequence>MTDIQAKYQKLAAEYAKLRAQVPILKKAVVDEQNSNEELKESLKSKELTVRKYEQEIDSLSFRNQQLASRVGVLQDDLNDAGKNKKHKKGTPDPPARESSVIGEELQSKIEENARLHKQVYEADAEYKERVNVLQDRLSQLESEASRHANVLKEAQLSSQRQIDKLTDDCVQLKLQLQKYQRDAKDAVSMAQSLEHELHTTQVELGSELVKAKSTILNKVAFDDTEDAALNSLNLPCYDRKHQMQTREVVHQVKTIVKDLVQFYSNYYTYCEQRVGNIQSDEDVNQKLGCHLHENLSVLKPIEYAFNNFCDSVHEDALTTLETAKGIRDFAGAFHQLAIYSSKLLPYQLLSLEAESAMSACTASLEAKNSDLSQSLRQADAALNKVDSYLQLLAAPSDIDSQIPRSSHNAILSNMSDALSSFHDSLKELSKQFNAKVSLEHQLPTASHKLKVTDECIVAALINLTGTARKLTTFFSGNLEFFCCPVACSSLGCRVLPSGPIIHPAVEGFRQQSAEYMSLINSPCSESVPYQCAIQNRKTIYSSTESRESLAQQVTNLQEKLSQAEQDKEHWRLESQLLQMRLEKETQKANDLMKKFEGGDGCHSVSVTNNQVPGGPPDASILGEIERSGDIADDADGRESLIREHYTQRIADITTKLQMADSKAVHFHAECRALHRRLRLLEQEQQTGRGEASQSMQTIAQLKDELQTTTKSYEGQLSMMSEHLANMNEKLTTQKDEIDALKYQAQNSAKPTKRGIGKLVR</sequence>
<evidence type="ECO:0000313" key="12">
    <source>
        <dbReference type="EMBL" id="ELT99452.1"/>
    </source>
</evidence>
<evidence type="ECO:0000256" key="5">
    <source>
        <dbReference type="ARBA" id="ARBA00023054"/>
    </source>
</evidence>
<dbReference type="Pfam" id="PF10212">
    <property type="entry name" value="PPP1R21_helical"/>
    <property type="match status" value="1"/>
</dbReference>
<gene>
    <name evidence="12" type="ORF">CAPTEDRAFT_222323</name>
</gene>
<name>R7U0R3_CAPTE</name>
<evidence type="ECO:0000256" key="1">
    <source>
        <dbReference type="ARBA" id="ARBA00004412"/>
    </source>
</evidence>
<accession>R7U0R3</accession>
<dbReference type="InterPro" id="IPR019343">
    <property type="entry name" value="PPP1R21_N"/>
</dbReference>
<dbReference type="AlphaFoldDB" id="R7U0R3"/>
<keyword evidence="4" id="KW-0694">RNA-binding</keyword>
<dbReference type="PANTHER" id="PTHR21448">
    <property type="entry name" value="SMOOTH MUSCLE MYOSIN HEAVY CHAIN-RELATED"/>
    <property type="match status" value="1"/>
</dbReference>
<reference evidence="12 14" key="2">
    <citation type="journal article" date="2013" name="Nature">
        <title>Insights into bilaterian evolution from three spiralian genomes.</title>
        <authorList>
            <person name="Simakov O."/>
            <person name="Marletaz F."/>
            <person name="Cho S.J."/>
            <person name="Edsinger-Gonzales E."/>
            <person name="Havlak P."/>
            <person name="Hellsten U."/>
            <person name="Kuo D.H."/>
            <person name="Larsson T."/>
            <person name="Lv J."/>
            <person name="Arendt D."/>
            <person name="Savage R."/>
            <person name="Osoegawa K."/>
            <person name="de Jong P."/>
            <person name="Grimwood J."/>
            <person name="Chapman J.A."/>
            <person name="Shapiro H."/>
            <person name="Aerts A."/>
            <person name="Otillar R.P."/>
            <person name="Terry A.Y."/>
            <person name="Boore J.L."/>
            <person name="Grigoriev I.V."/>
            <person name="Lindberg D.R."/>
            <person name="Seaver E.C."/>
            <person name="Weisblat D.A."/>
            <person name="Putnam N.H."/>
            <person name="Rokhsar D.S."/>
        </authorList>
    </citation>
    <scope>NUCLEOTIDE SEQUENCE</scope>
    <source>
        <strain evidence="12 14">I ESC-2004</strain>
    </source>
</reference>
<dbReference type="EnsemblMetazoa" id="CapteT222323">
    <property type="protein sequence ID" value="CapteP222323"/>
    <property type="gene ID" value="CapteG222323"/>
</dbReference>
<feature type="domain" description="Protein phosphatase 1 regulatory subunit 21 N-terminal" evidence="11">
    <location>
        <begin position="9"/>
        <end position="106"/>
    </location>
</feature>
<dbReference type="STRING" id="283909.R7U0R3"/>
<dbReference type="SMART" id="SM01254">
    <property type="entry name" value="KLRAQ"/>
    <property type="match status" value="1"/>
</dbReference>
<dbReference type="Pfam" id="PF10205">
    <property type="entry name" value="KLRAQ"/>
    <property type="match status" value="1"/>
</dbReference>
<evidence type="ECO:0000256" key="4">
    <source>
        <dbReference type="ARBA" id="ARBA00022884"/>
    </source>
</evidence>